<evidence type="ECO:0008006" key="3">
    <source>
        <dbReference type="Google" id="ProtNLM"/>
    </source>
</evidence>
<gene>
    <name evidence="2" type="ORF">HTAM1171_LOCUS3856</name>
</gene>
<reference evidence="2" key="1">
    <citation type="submission" date="2021-01" db="EMBL/GenBank/DDBJ databases">
        <authorList>
            <person name="Corre E."/>
            <person name="Pelletier E."/>
            <person name="Niang G."/>
            <person name="Scheremetjew M."/>
            <person name="Finn R."/>
            <person name="Kale V."/>
            <person name="Holt S."/>
            <person name="Cochrane G."/>
            <person name="Meng A."/>
            <person name="Brown T."/>
            <person name="Cohen L."/>
        </authorList>
    </citation>
    <scope>NUCLEOTIDE SEQUENCE</scope>
    <source>
        <strain evidence="2">CCMP826</strain>
    </source>
</reference>
<keyword evidence="1" id="KW-0812">Transmembrane</keyword>
<feature type="transmembrane region" description="Helical" evidence="1">
    <location>
        <begin position="37"/>
        <end position="55"/>
    </location>
</feature>
<evidence type="ECO:0000313" key="2">
    <source>
        <dbReference type="EMBL" id="CAD9482023.1"/>
    </source>
</evidence>
<feature type="transmembrane region" description="Helical" evidence="1">
    <location>
        <begin position="189"/>
        <end position="208"/>
    </location>
</feature>
<dbReference type="EMBL" id="HBGV01006328">
    <property type="protein sequence ID" value="CAD9482023.1"/>
    <property type="molecule type" value="Transcribed_RNA"/>
</dbReference>
<name>A0A7S2MGE7_9STRA</name>
<sequence length="209" mass="21578">MLLQALILAIGSSIDNFAVGLSLGLTGLPCKLHINTIIAFSNALGACIASAGGLFITNTTASGSIGSLLAAIVFAHLSKEEFCSFRRKEPTSPLVQLASKSEGSAAIILNLAIPMTLNNLAGGVAGGVVGITPMEAFGCAFLVSFVFMMGGHVLGGQIRSFNGRNSGKNGEGEEEEKDCRASSYLDPRIGAAFIFGGLSLMQLFEIFAV</sequence>
<accession>A0A7S2MGE7</accession>
<organism evidence="2">
    <name type="scientific">Helicotheca tamesis</name>
    <dbReference type="NCBI Taxonomy" id="374047"/>
    <lineage>
        <taxon>Eukaryota</taxon>
        <taxon>Sar</taxon>
        <taxon>Stramenopiles</taxon>
        <taxon>Ochrophyta</taxon>
        <taxon>Bacillariophyta</taxon>
        <taxon>Mediophyceae</taxon>
        <taxon>Lithodesmiophycidae</taxon>
        <taxon>Lithodesmiales</taxon>
        <taxon>Lithodesmiaceae</taxon>
        <taxon>Helicotheca</taxon>
    </lineage>
</organism>
<evidence type="ECO:0000256" key="1">
    <source>
        <dbReference type="SAM" id="Phobius"/>
    </source>
</evidence>
<feature type="transmembrane region" description="Helical" evidence="1">
    <location>
        <begin position="61"/>
        <end position="78"/>
    </location>
</feature>
<feature type="transmembrane region" description="Helical" evidence="1">
    <location>
        <begin position="135"/>
        <end position="154"/>
    </location>
</feature>
<dbReference type="AlphaFoldDB" id="A0A7S2MGE7"/>
<feature type="transmembrane region" description="Helical" evidence="1">
    <location>
        <begin position="107"/>
        <end position="129"/>
    </location>
</feature>
<keyword evidence="1" id="KW-0472">Membrane</keyword>
<feature type="transmembrane region" description="Helical" evidence="1">
    <location>
        <begin position="6"/>
        <end position="25"/>
    </location>
</feature>
<keyword evidence="1" id="KW-1133">Transmembrane helix</keyword>
<proteinExistence type="predicted"/>
<protein>
    <recommendedName>
        <fullName evidence="3">GDT1 family protein</fullName>
    </recommendedName>
</protein>